<feature type="non-terminal residue" evidence="3">
    <location>
        <position position="304"/>
    </location>
</feature>
<feature type="compositionally biased region" description="Polar residues" evidence="2">
    <location>
        <begin position="78"/>
        <end position="112"/>
    </location>
</feature>
<evidence type="ECO:0000256" key="2">
    <source>
        <dbReference type="SAM" id="MobiDB-lite"/>
    </source>
</evidence>
<proteinExistence type="predicted"/>
<name>A0A4T0B4H4_AURPU</name>
<accession>A0A4T0B4H4</accession>
<evidence type="ECO:0000313" key="3">
    <source>
        <dbReference type="EMBL" id="TIA28899.1"/>
    </source>
</evidence>
<feature type="region of interest" description="Disordered" evidence="2">
    <location>
        <begin position="60"/>
        <end position="139"/>
    </location>
</feature>
<dbReference type="EMBL" id="QZBZ01000514">
    <property type="protein sequence ID" value="TIA28899.1"/>
    <property type="molecule type" value="Genomic_DNA"/>
</dbReference>
<keyword evidence="1" id="KW-0175">Coiled coil</keyword>
<reference evidence="3 4" key="1">
    <citation type="submission" date="2018-10" db="EMBL/GenBank/DDBJ databases">
        <title>Fifty Aureobasidium pullulans genomes reveal a recombining polyextremotolerant generalist.</title>
        <authorList>
            <person name="Gostincar C."/>
            <person name="Turk M."/>
            <person name="Zajc J."/>
            <person name="Gunde-Cimerman N."/>
        </authorList>
    </citation>
    <scope>NUCLEOTIDE SEQUENCE [LARGE SCALE GENOMIC DNA]</scope>
    <source>
        <strain evidence="3 4">EXF-1645</strain>
    </source>
</reference>
<organism evidence="3 4">
    <name type="scientific">Aureobasidium pullulans</name>
    <name type="common">Black yeast</name>
    <name type="synonym">Pullularia pullulans</name>
    <dbReference type="NCBI Taxonomy" id="5580"/>
    <lineage>
        <taxon>Eukaryota</taxon>
        <taxon>Fungi</taxon>
        <taxon>Dikarya</taxon>
        <taxon>Ascomycota</taxon>
        <taxon>Pezizomycotina</taxon>
        <taxon>Dothideomycetes</taxon>
        <taxon>Dothideomycetidae</taxon>
        <taxon>Dothideales</taxon>
        <taxon>Saccotheciaceae</taxon>
        <taxon>Aureobasidium</taxon>
    </lineage>
</organism>
<evidence type="ECO:0000313" key="4">
    <source>
        <dbReference type="Proteomes" id="UP000308724"/>
    </source>
</evidence>
<dbReference type="AlphaFoldDB" id="A0A4T0B4H4"/>
<sequence length="304" mass="34367">MLNADQAKVLEWTLEGTSVVIDLSRLVLNHDTQQLNIEVSDQHGQLVASKTFTRPEVAVSSYNKNRGPERIQSPALRVQSTQSRVPNTSEGQRLTIQASSSAGDPISSLRQSRPNKRKRKLPAVGNHDPRQTVNDSSSAMKPNVKELLYHYGSVLENAAETWSNDPWEFFRMHNIASALEKAGDQALEKALCISEASGGSKNHSKMIQVITAYTYQQEYSGKHMHDSRLKNLRQRGSRFMTLVKAFGHKSVLLLMPCANFVRMKNEQLDVLPSKMETQEDFKNLKEQLDRYEKLAQKLIDFVKT</sequence>
<gene>
    <name evidence="3" type="ORF">D6C78_10516</name>
</gene>
<comment type="caution">
    <text evidence="3">The sequence shown here is derived from an EMBL/GenBank/DDBJ whole genome shotgun (WGS) entry which is preliminary data.</text>
</comment>
<feature type="coiled-coil region" evidence="1">
    <location>
        <begin position="274"/>
        <end position="301"/>
    </location>
</feature>
<dbReference type="Proteomes" id="UP000308724">
    <property type="component" value="Unassembled WGS sequence"/>
</dbReference>
<protein>
    <submittedName>
        <fullName evidence="3">Uncharacterized protein</fullName>
    </submittedName>
</protein>
<evidence type="ECO:0000256" key="1">
    <source>
        <dbReference type="SAM" id="Coils"/>
    </source>
</evidence>